<evidence type="ECO:0000313" key="1">
    <source>
        <dbReference type="EMBL" id="KAJ9058666.1"/>
    </source>
</evidence>
<name>A0ACC2S8F0_9FUNG</name>
<protein>
    <submittedName>
        <fullName evidence="1">Uncharacterized protein</fullName>
    </submittedName>
</protein>
<sequence length="323" mass="35555">MKISIWISCLSSTFAVYSDTDRCGSVHKGMMCNPQGPYGPCCSQSGYCGKTPEYCAIEKGCQSGCTASPPVMPASKCGDGFCDNRNETCYSCPRDCGKCNLKMLESCKNPGQTTLTFDLNPDQFTSSFLSDTKKLNITPTHFVVGARLKNVTYQNYLKQYHGAGHMIASNTFSHPHIKRLSDDQLRTEMIKADDAIFNTIGVRPIYMRIPYADADLRTLALLQSMGYQTIFTALRSINNILHPAQINSTILGAKNSTNTTKEYFNITKIAAEIQSHNLKVVDINQCFGIQGAYRSEKCGDGKCSGYLESCQTCPQDCGKCPQV</sequence>
<dbReference type="Proteomes" id="UP001165960">
    <property type="component" value="Unassembled WGS sequence"/>
</dbReference>
<keyword evidence="2" id="KW-1185">Reference proteome</keyword>
<organism evidence="1 2">
    <name type="scientific">Entomophthora muscae</name>
    <dbReference type="NCBI Taxonomy" id="34485"/>
    <lineage>
        <taxon>Eukaryota</taxon>
        <taxon>Fungi</taxon>
        <taxon>Fungi incertae sedis</taxon>
        <taxon>Zoopagomycota</taxon>
        <taxon>Entomophthoromycotina</taxon>
        <taxon>Entomophthoromycetes</taxon>
        <taxon>Entomophthorales</taxon>
        <taxon>Entomophthoraceae</taxon>
        <taxon>Entomophthora</taxon>
    </lineage>
</organism>
<dbReference type="EMBL" id="QTSX02005712">
    <property type="protein sequence ID" value="KAJ9058666.1"/>
    <property type="molecule type" value="Genomic_DNA"/>
</dbReference>
<gene>
    <name evidence="1" type="ORF">DSO57_1010006</name>
</gene>
<accession>A0ACC2S8F0</accession>
<evidence type="ECO:0000313" key="2">
    <source>
        <dbReference type="Proteomes" id="UP001165960"/>
    </source>
</evidence>
<comment type="caution">
    <text evidence="1">The sequence shown here is derived from an EMBL/GenBank/DDBJ whole genome shotgun (WGS) entry which is preliminary data.</text>
</comment>
<reference evidence="1" key="1">
    <citation type="submission" date="2022-04" db="EMBL/GenBank/DDBJ databases">
        <title>Genome of the entomopathogenic fungus Entomophthora muscae.</title>
        <authorList>
            <person name="Elya C."/>
            <person name="Lovett B.R."/>
            <person name="Lee E."/>
            <person name="Macias A.M."/>
            <person name="Hajek A.E."/>
            <person name="De Bivort B.L."/>
            <person name="Kasson M.T."/>
            <person name="De Fine Licht H.H."/>
            <person name="Stajich J.E."/>
        </authorList>
    </citation>
    <scope>NUCLEOTIDE SEQUENCE</scope>
    <source>
        <strain evidence="1">Berkeley</strain>
    </source>
</reference>
<proteinExistence type="predicted"/>